<dbReference type="GO" id="GO:0016020">
    <property type="term" value="C:membrane"/>
    <property type="evidence" value="ECO:0007669"/>
    <property type="project" value="UniProtKB-SubCell"/>
</dbReference>
<evidence type="ECO:0000313" key="7">
    <source>
        <dbReference type="EMBL" id="PVY43367.1"/>
    </source>
</evidence>
<evidence type="ECO:0000256" key="4">
    <source>
        <dbReference type="ARBA" id="ARBA00022989"/>
    </source>
</evidence>
<evidence type="ECO:0000256" key="3">
    <source>
        <dbReference type="ARBA" id="ARBA00022692"/>
    </source>
</evidence>
<accession>A0A2U1B4C5</accession>
<reference evidence="6 9" key="2">
    <citation type="submission" date="2020-04" db="EMBL/GenBank/DDBJ databases">
        <authorList>
            <person name="Hitch T.C.A."/>
            <person name="Wylensek D."/>
            <person name="Clavel T."/>
        </authorList>
    </citation>
    <scope>NUCLEOTIDE SEQUENCE [LARGE SCALE GENOMIC DNA]</scope>
    <source>
        <strain evidence="6 9">COR2-253-APC-1A</strain>
    </source>
</reference>
<dbReference type="Proteomes" id="UP000245959">
    <property type="component" value="Unassembled WGS sequence"/>
</dbReference>
<evidence type="ECO:0000256" key="2">
    <source>
        <dbReference type="ARBA" id="ARBA00022481"/>
    </source>
</evidence>
<dbReference type="SUPFAM" id="SSF54523">
    <property type="entry name" value="Pili subunits"/>
    <property type="match status" value="1"/>
</dbReference>
<keyword evidence="2" id="KW-0488">Methylation</keyword>
<comment type="caution">
    <text evidence="7">The sequence shown here is derived from an EMBL/GenBank/DDBJ whole genome shotgun (WGS) entry which is preliminary data.</text>
</comment>
<dbReference type="InterPro" id="IPR000983">
    <property type="entry name" value="Bac_GSPG_pilin"/>
</dbReference>
<sequence>MRSNHFTLIELLVVIAIIAVLAGILLPSLGMAREKARDTICKTQLRQLHQAMTLYSRDNDGWACPARLNDSSAGDVVDWTHALYAYAPSKALYFCPSEKESGPEDWVDEKLTGNRSVSYGLNYFAYGLGPSTEKSNLRQPAKMSDITDAARLGGGKGIVMFSDSAPKTEADPAQYGYMLSPYETALNHRVYTGPTSTIALFKPRHKEAVNNVYHDGHVDQARATALIDPEQKYAIPFSIRGYWYVSVSPLELAK</sequence>
<dbReference type="Gene3D" id="3.30.700.10">
    <property type="entry name" value="Glycoprotein, Type 4 Pilin"/>
    <property type="match status" value="1"/>
</dbReference>
<gene>
    <name evidence="7" type="ORF">C8D82_10952</name>
    <name evidence="6" type="ORF">HF882_21445</name>
</gene>
<protein>
    <submittedName>
        <fullName evidence="7">Prepilin-type N-terminal cleavage/methylation domain-containing protein</fullName>
    </submittedName>
    <submittedName>
        <fullName evidence="6">Type II secretion system protein</fullName>
    </submittedName>
</protein>
<dbReference type="GeneID" id="78294855"/>
<dbReference type="PANTHER" id="PTHR30093:SF44">
    <property type="entry name" value="TYPE II SECRETION SYSTEM CORE PROTEIN G"/>
    <property type="match status" value="1"/>
</dbReference>
<keyword evidence="5" id="KW-0472">Membrane</keyword>
<evidence type="ECO:0000313" key="8">
    <source>
        <dbReference type="Proteomes" id="UP000245959"/>
    </source>
</evidence>
<name>A0A2U1B4C5_9BACT</name>
<evidence type="ECO:0000313" key="6">
    <source>
        <dbReference type="EMBL" id="NMD89154.1"/>
    </source>
</evidence>
<dbReference type="RefSeq" id="WP_116883550.1">
    <property type="nucleotide sequence ID" value="NZ_CABMMC010000045.1"/>
</dbReference>
<dbReference type="EMBL" id="QEKH01000009">
    <property type="protein sequence ID" value="PVY43367.1"/>
    <property type="molecule type" value="Genomic_DNA"/>
</dbReference>
<dbReference type="InterPro" id="IPR045584">
    <property type="entry name" value="Pilin-like"/>
</dbReference>
<keyword evidence="4" id="KW-1133">Transmembrane helix</keyword>
<evidence type="ECO:0000313" key="9">
    <source>
        <dbReference type="Proteomes" id="UP000576225"/>
    </source>
</evidence>
<dbReference type="Proteomes" id="UP000576225">
    <property type="component" value="Unassembled WGS sequence"/>
</dbReference>
<dbReference type="PRINTS" id="PR00813">
    <property type="entry name" value="BCTERIALGSPG"/>
</dbReference>
<proteinExistence type="predicted"/>
<reference evidence="7 8" key="1">
    <citation type="submission" date="2018-04" db="EMBL/GenBank/DDBJ databases">
        <title>Genomic Encyclopedia of Type Strains, Phase IV (KMG-IV): sequencing the most valuable type-strain genomes for metagenomic binning, comparative biology and taxonomic classification.</title>
        <authorList>
            <person name="Goeker M."/>
        </authorList>
    </citation>
    <scope>NUCLEOTIDE SEQUENCE [LARGE SCALE GENOMIC DNA]</scope>
    <source>
        <strain evidence="7 8">DSM 14823</strain>
    </source>
</reference>
<dbReference type="InterPro" id="IPR012902">
    <property type="entry name" value="N_methyl_site"/>
</dbReference>
<evidence type="ECO:0000256" key="1">
    <source>
        <dbReference type="ARBA" id="ARBA00004167"/>
    </source>
</evidence>
<dbReference type="NCBIfam" id="TIGR02532">
    <property type="entry name" value="IV_pilin_GFxxxE"/>
    <property type="match status" value="1"/>
</dbReference>
<comment type="subcellular location">
    <subcellularLocation>
        <location evidence="1">Membrane</location>
        <topology evidence="1">Single-pass membrane protein</topology>
    </subcellularLocation>
</comment>
<keyword evidence="3" id="KW-0812">Transmembrane</keyword>
<dbReference type="PANTHER" id="PTHR30093">
    <property type="entry name" value="GENERAL SECRETION PATHWAY PROTEIN G"/>
    <property type="match status" value="1"/>
</dbReference>
<dbReference type="OrthoDB" id="282371at2"/>
<organism evidence="7 8">
    <name type="scientific">Victivallis vadensis</name>
    <dbReference type="NCBI Taxonomy" id="172901"/>
    <lineage>
        <taxon>Bacteria</taxon>
        <taxon>Pseudomonadati</taxon>
        <taxon>Lentisphaerota</taxon>
        <taxon>Lentisphaeria</taxon>
        <taxon>Victivallales</taxon>
        <taxon>Victivallaceae</taxon>
        <taxon>Victivallis</taxon>
    </lineage>
</organism>
<dbReference type="GO" id="GO:0015628">
    <property type="term" value="P:protein secretion by the type II secretion system"/>
    <property type="evidence" value="ECO:0007669"/>
    <property type="project" value="InterPro"/>
</dbReference>
<dbReference type="GO" id="GO:0015627">
    <property type="term" value="C:type II protein secretion system complex"/>
    <property type="evidence" value="ECO:0007669"/>
    <property type="project" value="InterPro"/>
</dbReference>
<dbReference type="EMBL" id="JABAEW010000082">
    <property type="protein sequence ID" value="NMD89154.1"/>
    <property type="molecule type" value="Genomic_DNA"/>
</dbReference>
<evidence type="ECO:0000256" key="5">
    <source>
        <dbReference type="ARBA" id="ARBA00023136"/>
    </source>
</evidence>
<keyword evidence="8" id="KW-1185">Reference proteome</keyword>
<dbReference type="AlphaFoldDB" id="A0A2U1B4C5"/>